<dbReference type="Gene3D" id="2.60.120.10">
    <property type="entry name" value="Jelly Rolls"/>
    <property type="match status" value="1"/>
</dbReference>
<dbReference type="SUPFAM" id="SSF51182">
    <property type="entry name" value="RmlC-like cupins"/>
    <property type="match status" value="1"/>
</dbReference>
<sequence>MTTSSKIQLAPFLLLSLTLLSSATTDPPYLSEDPELQQCMHTCRHQQLFDPTEKQQCERRCEEYIREKEKRQRLGPLGNFKVTVFEVGPKKVTHPRHFDAEVLLYVMSGNGIIEFIGGDKRQMRKGDVVRVFAGTNFYVTTDEYERLHIVKLIQPVFINGQYQFFRTGGRDSDGILRYNKLGHLDVSVFFANITKELLLTCFEINASDYRKNFLAVAEEVKQSHLKRQQGRRWAIECSDEATTRDRGDVAVEALLGGNAFFEAADGVPTYLNACSVYNKRASMVQ</sequence>
<dbReference type="InterPro" id="IPR011051">
    <property type="entry name" value="RmlC_Cupin_sf"/>
</dbReference>
<gene>
    <name evidence="2" type="ORF">QJS10_CPA03g02244</name>
</gene>
<proteinExistence type="predicted"/>
<reference evidence="2" key="2">
    <citation type="submission" date="2023-06" db="EMBL/GenBank/DDBJ databases">
        <authorList>
            <person name="Ma L."/>
            <person name="Liu K.-W."/>
            <person name="Li Z."/>
            <person name="Hsiao Y.-Y."/>
            <person name="Qi Y."/>
            <person name="Fu T."/>
            <person name="Tang G."/>
            <person name="Zhang D."/>
            <person name="Sun W.-H."/>
            <person name="Liu D.-K."/>
            <person name="Li Y."/>
            <person name="Chen G.-Z."/>
            <person name="Liu X.-D."/>
            <person name="Liao X.-Y."/>
            <person name="Jiang Y.-T."/>
            <person name="Yu X."/>
            <person name="Hao Y."/>
            <person name="Huang J."/>
            <person name="Zhao X.-W."/>
            <person name="Ke S."/>
            <person name="Chen Y.-Y."/>
            <person name="Wu W.-L."/>
            <person name="Hsu J.-L."/>
            <person name="Lin Y.-F."/>
            <person name="Huang M.-D."/>
            <person name="Li C.-Y."/>
            <person name="Huang L."/>
            <person name="Wang Z.-W."/>
            <person name="Zhao X."/>
            <person name="Zhong W.-Y."/>
            <person name="Peng D.-H."/>
            <person name="Ahmad S."/>
            <person name="Lan S."/>
            <person name="Zhang J.-S."/>
            <person name="Tsai W.-C."/>
            <person name="Van De Peer Y."/>
            <person name="Liu Z.-J."/>
        </authorList>
    </citation>
    <scope>NUCLEOTIDE SEQUENCE</scope>
    <source>
        <strain evidence="2">CP</strain>
        <tissue evidence="2">Leaves</tissue>
    </source>
</reference>
<evidence type="ECO:0000256" key="1">
    <source>
        <dbReference type="SAM" id="SignalP"/>
    </source>
</evidence>
<dbReference type="EMBL" id="JAUJYO010000003">
    <property type="protein sequence ID" value="KAK1321350.1"/>
    <property type="molecule type" value="Genomic_DNA"/>
</dbReference>
<protein>
    <submittedName>
        <fullName evidence="2">Uncharacterized protein</fullName>
    </submittedName>
</protein>
<evidence type="ECO:0000313" key="3">
    <source>
        <dbReference type="Proteomes" id="UP001180020"/>
    </source>
</evidence>
<comment type="caution">
    <text evidence="2">The sequence shown here is derived from an EMBL/GenBank/DDBJ whole genome shotgun (WGS) entry which is preliminary data.</text>
</comment>
<feature type="chain" id="PRO_5043978842" evidence="1">
    <location>
        <begin position="26"/>
        <end position="285"/>
    </location>
</feature>
<dbReference type="InterPro" id="IPR050253">
    <property type="entry name" value="Seed_Storage-Functional"/>
</dbReference>
<organism evidence="2 3">
    <name type="scientific">Acorus calamus</name>
    <name type="common">Sweet flag</name>
    <dbReference type="NCBI Taxonomy" id="4465"/>
    <lineage>
        <taxon>Eukaryota</taxon>
        <taxon>Viridiplantae</taxon>
        <taxon>Streptophyta</taxon>
        <taxon>Embryophyta</taxon>
        <taxon>Tracheophyta</taxon>
        <taxon>Spermatophyta</taxon>
        <taxon>Magnoliopsida</taxon>
        <taxon>Liliopsida</taxon>
        <taxon>Acoraceae</taxon>
        <taxon>Acorus</taxon>
    </lineage>
</organism>
<feature type="signal peptide" evidence="1">
    <location>
        <begin position="1"/>
        <end position="25"/>
    </location>
</feature>
<name>A0AAV9F5Z4_ACOCL</name>
<evidence type="ECO:0000313" key="2">
    <source>
        <dbReference type="EMBL" id="KAK1321350.1"/>
    </source>
</evidence>
<dbReference type="AlphaFoldDB" id="A0AAV9F5Z4"/>
<keyword evidence="1" id="KW-0732">Signal</keyword>
<dbReference type="Proteomes" id="UP001180020">
    <property type="component" value="Unassembled WGS sequence"/>
</dbReference>
<dbReference type="InterPro" id="IPR014710">
    <property type="entry name" value="RmlC-like_jellyroll"/>
</dbReference>
<keyword evidence="3" id="KW-1185">Reference proteome</keyword>
<reference evidence="2" key="1">
    <citation type="journal article" date="2023" name="Nat. Commun.">
        <title>Diploid and tetraploid genomes of Acorus and the evolution of monocots.</title>
        <authorList>
            <person name="Ma L."/>
            <person name="Liu K.W."/>
            <person name="Li Z."/>
            <person name="Hsiao Y.Y."/>
            <person name="Qi Y."/>
            <person name="Fu T."/>
            <person name="Tang G.D."/>
            <person name="Zhang D."/>
            <person name="Sun W.H."/>
            <person name="Liu D.K."/>
            <person name="Li Y."/>
            <person name="Chen G.Z."/>
            <person name="Liu X.D."/>
            <person name="Liao X.Y."/>
            <person name="Jiang Y.T."/>
            <person name="Yu X."/>
            <person name="Hao Y."/>
            <person name="Huang J."/>
            <person name="Zhao X.W."/>
            <person name="Ke S."/>
            <person name="Chen Y.Y."/>
            <person name="Wu W.L."/>
            <person name="Hsu J.L."/>
            <person name="Lin Y.F."/>
            <person name="Huang M.D."/>
            <person name="Li C.Y."/>
            <person name="Huang L."/>
            <person name="Wang Z.W."/>
            <person name="Zhao X."/>
            <person name="Zhong W.Y."/>
            <person name="Peng D.H."/>
            <person name="Ahmad S."/>
            <person name="Lan S."/>
            <person name="Zhang J.S."/>
            <person name="Tsai W.C."/>
            <person name="Van de Peer Y."/>
            <person name="Liu Z.J."/>
        </authorList>
    </citation>
    <scope>NUCLEOTIDE SEQUENCE</scope>
    <source>
        <strain evidence="2">CP</strain>
    </source>
</reference>
<accession>A0AAV9F5Z4</accession>
<dbReference type="PANTHER" id="PTHR31189">
    <property type="entry name" value="OS03G0336100 PROTEIN-RELATED"/>
    <property type="match status" value="1"/>
</dbReference>
<dbReference type="PANTHER" id="PTHR31189:SF13">
    <property type="entry name" value="CUPINCIN"/>
    <property type="match status" value="1"/>
</dbReference>